<dbReference type="Proteomes" id="UP000694308">
    <property type="component" value="Unassembled WGS sequence"/>
</dbReference>
<dbReference type="RefSeq" id="WP_218319891.1">
    <property type="nucleotide sequence ID" value="NZ_JAEEGC010000034.1"/>
</dbReference>
<organism evidence="1 2">
    <name type="scientific">Clostridium thailandense</name>
    <dbReference type="NCBI Taxonomy" id="2794346"/>
    <lineage>
        <taxon>Bacteria</taxon>
        <taxon>Bacillati</taxon>
        <taxon>Bacillota</taxon>
        <taxon>Clostridia</taxon>
        <taxon>Eubacteriales</taxon>
        <taxon>Clostridiaceae</taxon>
        <taxon>Clostridium</taxon>
    </lineage>
</organism>
<sequence length="239" mass="26861">MYIMYPDCCYQYPFLPRRLASERQCMTNAQIFATAMKYQPSEIYELTFQPSLAAKYNGVYQITGVAGNPKYFILLAIDSNKTEHQFTADQLCKIALKGLTTPVQPPSAPLPAKCMTAYSMYSIVLDSDPAETYNIYFKPPYDKVYNGIYHINFFAGNYSYFVIASGSKLEHVFSSDQICAIKLQGPKVHKDYPLTVPEETSGFTESVSCWWDGKQYAPGSTVMMASNAIKTCGSDGVWR</sequence>
<accession>A0A949TWP0</accession>
<comment type="caution">
    <text evidence="1">The sequence shown here is derived from an EMBL/GenBank/DDBJ whole genome shotgun (WGS) entry which is preliminary data.</text>
</comment>
<dbReference type="AlphaFoldDB" id="A0A949TWP0"/>
<reference evidence="1" key="1">
    <citation type="submission" date="2020-12" db="EMBL/GenBank/DDBJ databases">
        <title>Clostridium thailandense sp. nov., a novel acetogenic bacterium isolated from peat land soil in Thailand.</title>
        <authorList>
            <person name="Chaikitkaew S."/>
            <person name="Birkeland N.K."/>
        </authorList>
    </citation>
    <scope>NUCLEOTIDE SEQUENCE</scope>
    <source>
        <strain evidence="1">PL3</strain>
    </source>
</reference>
<protein>
    <submittedName>
        <fullName evidence="1">Uncharacterized protein</fullName>
    </submittedName>
</protein>
<keyword evidence="2" id="KW-1185">Reference proteome</keyword>
<proteinExistence type="predicted"/>
<evidence type="ECO:0000313" key="2">
    <source>
        <dbReference type="Proteomes" id="UP000694308"/>
    </source>
</evidence>
<gene>
    <name evidence="1" type="ORF">I6U48_08040</name>
</gene>
<name>A0A949TWP0_9CLOT</name>
<evidence type="ECO:0000313" key="1">
    <source>
        <dbReference type="EMBL" id="MBV7272860.1"/>
    </source>
</evidence>
<dbReference type="EMBL" id="JAEEGC010000034">
    <property type="protein sequence ID" value="MBV7272860.1"/>
    <property type="molecule type" value="Genomic_DNA"/>
</dbReference>